<dbReference type="PANTHER" id="PTHR12785">
    <property type="entry name" value="SPLICING FACTOR 3B"/>
    <property type="match status" value="1"/>
</dbReference>
<evidence type="ECO:0000259" key="2">
    <source>
        <dbReference type="SMART" id="SM00581"/>
    </source>
</evidence>
<feature type="domain" description="PSP proline-rich" evidence="2">
    <location>
        <begin position="314"/>
        <end position="366"/>
    </location>
</feature>
<keyword evidence="4" id="KW-1185">Reference proteome</keyword>
<accession>A0A9W6SZ16</accession>
<dbReference type="Pfam" id="PF04037">
    <property type="entry name" value="DUF382"/>
    <property type="match status" value="1"/>
</dbReference>
<feature type="compositionally biased region" description="Low complexity" evidence="1">
    <location>
        <begin position="34"/>
        <end position="44"/>
    </location>
</feature>
<proteinExistence type="predicted"/>
<feature type="region of interest" description="Disordered" evidence="1">
    <location>
        <begin position="478"/>
        <end position="523"/>
    </location>
</feature>
<dbReference type="Proteomes" id="UP001165120">
    <property type="component" value="Unassembled WGS sequence"/>
</dbReference>
<dbReference type="PANTHER" id="PTHR12785:SF6">
    <property type="entry name" value="SPLICING FACTOR 3B SUBUNIT 2"/>
    <property type="match status" value="1"/>
</dbReference>
<feature type="compositionally biased region" description="Basic and acidic residues" evidence="1">
    <location>
        <begin position="481"/>
        <end position="492"/>
    </location>
</feature>
<evidence type="ECO:0000313" key="4">
    <source>
        <dbReference type="Proteomes" id="UP001165120"/>
    </source>
</evidence>
<sequence>MAKKSKNQLRRERAKLKKQEQGQERKVPLDKLANETNETSNNTKELNKEEIKKLRDKNPDTNTIQLDDIVIENATVDIIPDDPNFQDFKRIFSKFQPVEENGDEDGASKTDNNNGVGEVIDNNEQNDTGDQDDNDDDDDEDENQVKKLSKRQLKKTYKLPLAILKSESKNPKLVEWIDADSADPRFLVYLKNLHNIVEIPRHWSSKGDYLSSKKGVEKPPFELPKFILDTGILEMRNTTESDNSTLKQRMRERVQPKSGQLDMDFNKLYDAFFKNQKKPKLLKFGELYYEGLEDHKDININTNINSNSNSNLNSNLFRVGIISKELRKALGINDTDLPPWVKKLSILGPPPSYPYMNLSEGTLIDENEKHLIHNIGNPVENVQWGKIESDEEEDDDENDDENDDQNDDENDDVEELEDTEITKEGDIPIDSIGEDVPTSKLTLNDEDDEPRTLFSILKETKSKKDGFMGKDALLYDISADSDLKGKRKRDQENDNDTENDTKKLHKSGGSATNSTDSKEKFRF</sequence>
<evidence type="ECO:0000256" key="1">
    <source>
        <dbReference type="SAM" id="MobiDB-lite"/>
    </source>
</evidence>
<reference evidence="3" key="1">
    <citation type="submission" date="2023-04" db="EMBL/GenBank/DDBJ databases">
        <title>Candida boidinii NBRC 10035.</title>
        <authorList>
            <person name="Ichikawa N."/>
            <person name="Sato H."/>
            <person name="Tonouchi N."/>
        </authorList>
    </citation>
    <scope>NUCLEOTIDE SEQUENCE</scope>
    <source>
        <strain evidence="3">NBRC 10035</strain>
    </source>
</reference>
<dbReference type="GO" id="GO:0005634">
    <property type="term" value="C:nucleus"/>
    <property type="evidence" value="ECO:0007669"/>
    <property type="project" value="InterPro"/>
</dbReference>
<comment type="caution">
    <text evidence="3">The sequence shown here is derived from an EMBL/GenBank/DDBJ whole genome shotgun (WGS) entry which is preliminary data.</text>
</comment>
<organism evidence="3 4">
    <name type="scientific">Candida boidinii</name>
    <name type="common">Yeast</name>
    <dbReference type="NCBI Taxonomy" id="5477"/>
    <lineage>
        <taxon>Eukaryota</taxon>
        <taxon>Fungi</taxon>
        <taxon>Dikarya</taxon>
        <taxon>Ascomycota</taxon>
        <taxon>Saccharomycotina</taxon>
        <taxon>Pichiomycetes</taxon>
        <taxon>Pichiales</taxon>
        <taxon>Pichiaceae</taxon>
        <taxon>Ogataea</taxon>
        <taxon>Ogataea/Candida clade</taxon>
    </lineage>
</organism>
<feature type="compositionally biased region" description="Acidic residues" evidence="1">
    <location>
        <begin position="389"/>
        <end position="419"/>
    </location>
</feature>
<dbReference type="InterPro" id="IPR052584">
    <property type="entry name" value="U2_snRNP_Complex_Component"/>
</dbReference>
<feature type="region of interest" description="Disordered" evidence="1">
    <location>
        <begin position="389"/>
        <end position="450"/>
    </location>
</feature>
<feature type="compositionally biased region" description="Acidic residues" evidence="1">
    <location>
        <begin position="127"/>
        <end position="142"/>
    </location>
</feature>
<dbReference type="Pfam" id="PF04046">
    <property type="entry name" value="PSP"/>
    <property type="match status" value="1"/>
</dbReference>
<feature type="region of interest" description="Disordered" evidence="1">
    <location>
        <begin position="97"/>
        <end position="149"/>
    </location>
</feature>
<feature type="compositionally biased region" description="Basic residues" evidence="1">
    <location>
        <begin position="1"/>
        <end position="16"/>
    </location>
</feature>
<evidence type="ECO:0000313" key="3">
    <source>
        <dbReference type="EMBL" id="GME70387.1"/>
    </source>
</evidence>
<dbReference type="EMBL" id="BSXN01000889">
    <property type="protein sequence ID" value="GME70387.1"/>
    <property type="molecule type" value="Genomic_DNA"/>
</dbReference>
<feature type="compositionally biased region" description="Basic and acidic residues" evidence="1">
    <location>
        <begin position="45"/>
        <end position="59"/>
    </location>
</feature>
<dbReference type="SMART" id="SM00581">
    <property type="entry name" value="PSP"/>
    <property type="match status" value="1"/>
</dbReference>
<dbReference type="InterPro" id="IPR006568">
    <property type="entry name" value="PSP_pro-rich"/>
</dbReference>
<feature type="compositionally biased region" description="Basic and acidic residues" evidence="1">
    <location>
        <begin position="17"/>
        <end position="33"/>
    </location>
</feature>
<name>A0A9W6SZ16_CANBO</name>
<gene>
    <name evidence="3" type="ORF">Cboi02_000282300</name>
</gene>
<protein>
    <submittedName>
        <fullName evidence="3">Unnamed protein product</fullName>
    </submittedName>
</protein>
<dbReference type="AlphaFoldDB" id="A0A9W6SZ16"/>
<dbReference type="InterPro" id="IPR007180">
    <property type="entry name" value="DUF382"/>
</dbReference>
<feature type="region of interest" description="Disordered" evidence="1">
    <location>
        <begin position="1"/>
        <end position="65"/>
    </location>
</feature>